<evidence type="ECO:0000313" key="4">
    <source>
        <dbReference type="EMBL" id="ACV09206.1"/>
    </source>
</evidence>
<dbReference type="Gene3D" id="3.40.50.300">
    <property type="entry name" value="P-loop containing nucleotide triphosphate hydrolases"/>
    <property type="match status" value="1"/>
</dbReference>
<dbReference type="Pfam" id="PF00005">
    <property type="entry name" value="ABC_tran"/>
    <property type="match status" value="1"/>
</dbReference>
<dbReference type="eggNOG" id="COG1131">
    <property type="taxonomic scope" value="Bacteria"/>
</dbReference>
<gene>
    <name evidence="4" type="ordered locus">Jden_1558</name>
</gene>
<dbReference type="GO" id="GO:0005524">
    <property type="term" value="F:ATP binding"/>
    <property type="evidence" value="ECO:0007669"/>
    <property type="project" value="UniProtKB-KW"/>
</dbReference>
<name>C7R536_JONDD</name>
<dbReference type="RefSeq" id="WP_015771834.1">
    <property type="nucleotide sequence ID" value="NC_013174.1"/>
</dbReference>
<keyword evidence="2" id="KW-0067">ATP-binding</keyword>
<dbReference type="CDD" id="cd03230">
    <property type="entry name" value="ABC_DR_subfamily_A"/>
    <property type="match status" value="1"/>
</dbReference>
<dbReference type="KEGG" id="jde:Jden_1558"/>
<accession>C7R536</accession>
<dbReference type="STRING" id="471856.Jden_1558"/>
<dbReference type="GO" id="GO:0016887">
    <property type="term" value="F:ATP hydrolysis activity"/>
    <property type="evidence" value="ECO:0007669"/>
    <property type="project" value="InterPro"/>
</dbReference>
<evidence type="ECO:0000256" key="2">
    <source>
        <dbReference type="ARBA" id="ARBA00022840"/>
    </source>
</evidence>
<sequence length="288" mass="30872">MTNPAIAVANVTRSFGSVTALNDVTLSVAPNEICGLLGANGAGKTTLMSLIAGHDQPSSGHVTVHGHTPFESAAVARDMCFIRDNQRYPDDYTLKHALRIAQGFHPGWDTDRAHQLAEKFSLPSSTIIKKFSRGQLSALAITLTLASRASVTIFDEPYLGLDVSARHKFYELLIEEYTNHPRTIVLSTHLVGEMQSIFDRIVVLNKGVVALDVAADDATHLGYELLGPAAELTTWAHGSPALSMRTVGSLASATFLGEPPQQLPERLDVRPLPLQDLVAAIGDSSQGA</sequence>
<feature type="domain" description="ABC transporter" evidence="3">
    <location>
        <begin position="6"/>
        <end position="231"/>
    </location>
</feature>
<reference evidence="4 5" key="1">
    <citation type="journal article" date="2009" name="Stand. Genomic Sci.">
        <title>Complete genome sequence of Jonesia denitrificans type strain (Prevot 55134).</title>
        <authorList>
            <person name="Pukall R."/>
            <person name="Gehrich-Schroter G."/>
            <person name="Lapidus A."/>
            <person name="Nolan M."/>
            <person name="Glavina Del Rio T."/>
            <person name="Lucas S."/>
            <person name="Chen F."/>
            <person name="Tice H."/>
            <person name="Pitluck S."/>
            <person name="Cheng J.F."/>
            <person name="Copeland A."/>
            <person name="Saunders E."/>
            <person name="Brettin T."/>
            <person name="Detter J.C."/>
            <person name="Bruce D."/>
            <person name="Goodwin L."/>
            <person name="Pati A."/>
            <person name="Ivanova N."/>
            <person name="Mavromatis K."/>
            <person name="Ovchinnikova G."/>
            <person name="Chen A."/>
            <person name="Palaniappan K."/>
            <person name="Land M."/>
            <person name="Hauser L."/>
            <person name="Chang Y.J."/>
            <person name="Jeffries C.D."/>
            <person name="Chain P."/>
            <person name="Goker M."/>
            <person name="Bristow J."/>
            <person name="Eisen J.A."/>
            <person name="Markowitz V."/>
            <person name="Hugenholtz P."/>
            <person name="Kyrpides N.C."/>
            <person name="Klenk H.P."/>
            <person name="Han C."/>
        </authorList>
    </citation>
    <scope>NUCLEOTIDE SEQUENCE [LARGE SCALE GENOMIC DNA]</scope>
    <source>
        <strain evidence="5">ATCC 14870 / DSM 20603 / BCRC 15368 / CIP 55.134 / JCM 11481 / NBRC 15587 / NCTC 10816 / Prevot 55134</strain>
    </source>
</reference>
<keyword evidence="5" id="KW-1185">Reference proteome</keyword>
<dbReference type="EMBL" id="CP001706">
    <property type="protein sequence ID" value="ACV09206.1"/>
    <property type="molecule type" value="Genomic_DNA"/>
</dbReference>
<evidence type="ECO:0000259" key="3">
    <source>
        <dbReference type="PROSITE" id="PS50893"/>
    </source>
</evidence>
<protein>
    <submittedName>
        <fullName evidence="4">ABC transporter related</fullName>
    </submittedName>
</protein>
<dbReference type="PROSITE" id="PS50893">
    <property type="entry name" value="ABC_TRANSPORTER_2"/>
    <property type="match status" value="1"/>
</dbReference>
<dbReference type="SMART" id="SM00382">
    <property type="entry name" value="AAA"/>
    <property type="match status" value="1"/>
</dbReference>
<evidence type="ECO:0000313" key="5">
    <source>
        <dbReference type="Proteomes" id="UP000000628"/>
    </source>
</evidence>
<dbReference type="PANTHER" id="PTHR43158">
    <property type="entry name" value="SKFA PEPTIDE EXPORT ATP-BINDING PROTEIN SKFE"/>
    <property type="match status" value="1"/>
</dbReference>
<dbReference type="InterPro" id="IPR003439">
    <property type="entry name" value="ABC_transporter-like_ATP-bd"/>
</dbReference>
<organism evidence="4 5">
    <name type="scientific">Jonesia denitrificans (strain ATCC 14870 / DSM 20603 / BCRC 15368 / CIP 55.134 / JCM 11481 / NBRC 15587 / NCTC 10816 / Prevot 55134)</name>
    <name type="common">Listeria denitrificans</name>
    <dbReference type="NCBI Taxonomy" id="471856"/>
    <lineage>
        <taxon>Bacteria</taxon>
        <taxon>Bacillati</taxon>
        <taxon>Actinomycetota</taxon>
        <taxon>Actinomycetes</taxon>
        <taxon>Micrococcales</taxon>
        <taxon>Jonesiaceae</taxon>
        <taxon>Jonesia</taxon>
    </lineage>
</organism>
<dbReference type="SUPFAM" id="SSF52540">
    <property type="entry name" value="P-loop containing nucleoside triphosphate hydrolases"/>
    <property type="match status" value="1"/>
</dbReference>
<proteinExistence type="predicted"/>
<dbReference type="HOGENOM" id="CLU_000604_1_2_11"/>
<keyword evidence="1" id="KW-0547">Nucleotide-binding</keyword>
<dbReference type="InterPro" id="IPR003593">
    <property type="entry name" value="AAA+_ATPase"/>
</dbReference>
<dbReference type="AlphaFoldDB" id="C7R536"/>
<evidence type="ECO:0000256" key="1">
    <source>
        <dbReference type="ARBA" id="ARBA00022741"/>
    </source>
</evidence>
<dbReference type="PANTHER" id="PTHR43158:SF5">
    <property type="entry name" value="ABC TRANSPORTER, ATP-BINDING PROTEIN"/>
    <property type="match status" value="1"/>
</dbReference>
<dbReference type="OrthoDB" id="9804819at2"/>
<dbReference type="InterPro" id="IPR027417">
    <property type="entry name" value="P-loop_NTPase"/>
</dbReference>
<dbReference type="Proteomes" id="UP000000628">
    <property type="component" value="Chromosome"/>
</dbReference>